<accession>X0WEU8</accession>
<comment type="caution">
    <text evidence="4">The sequence shown here is derived from an EMBL/GenBank/DDBJ whole genome shotgun (WGS) entry which is preliminary data.</text>
</comment>
<name>X0WEU8_9ZZZZ</name>
<comment type="subcellular location">
    <subcellularLocation>
        <location evidence="1">Cell outer membrane</location>
    </subcellularLocation>
</comment>
<feature type="non-terminal residue" evidence="4">
    <location>
        <position position="244"/>
    </location>
</feature>
<dbReference type="Gene3D" id="2.40.170.20">
    <property type="entry name" value="TonB-dependent receptor, beta-barrel domain"/>
    <property type="match status" value="1"/>
</dbReference>
<keyword evidence="2" id="KW-0472">Membrane</keyword>
<dbReference type="AlphaFoldDB" id="X0WEU8"/>
<keyword evidence="3" id="KW-0998">Cell outer membrane</keyword>
<evidence type="ECO:0000256" key="3">
    <source>
        <dbReference type="ARBA" id="ARBA00023237"/>
    </source>
</evidence>
<proteinExistence type="predicted"/>
<organism evidence="4">
    <name type="scientific">marine sediment metagenome</name>
    <dbReference type="NCBI Taxonomy" id="412755"/>
    <lineage>
        <taxon>unclassified sequences</taxon>
        <taxon>metagenomes</taxon>
        <taxon>ecological metagenomes</taxon>
    </lineage>
</organism>
<sequence>EFGIAAVLQLSPTSLWESQFRIIEETRDQVVATGQAGAEGTLLSSATRHEDQRTALSSVISTATESGSESSLAVYATQRRRDALSAAGLDASVLESEADISENRFDIVAHHGWQPRPDIHVFTSLDVEYWRLKQQNGPFFRRDDEIFVKPAVDLRWRFAAGSLLRLSSKRQVRNLNFNHLVFKVDLDDETIDIGNLSMVPESSWLSTLFVERRVLNNKGRLRLGGFYRDIEDYIERVPSPGGGS</sequence>
<reference evidence="4" key="1">
    <citation type="journal article" date="2014" name="Front. Microbiol.">
        <title>High frequency of phylogenetically diverse reductive dehalogenase-homologous genes in deep subseafloor sedimentary metagenomes.</title>
        <authorList>
            <person name="Kawai M."/>
            <person name="Futagami T."/>
            <person name="Toyoda A."/>
            <person name="Takaki Y."/>
            <person name="Nishi S."/>
            <person name="Hori S."/>
            <person name="Arai W."/>
            <person name="Tsubouchi T."/>
            <person name="Morono Y."/>
            <person name="Uchiyama I."/>
            <person name="Ito T."/>
            <person name="Fujiyama A."/>
            <person name="Inagaki F."/>
            <person name="Takami H."/>
        </authorList>
    </citation>
    <scope>NUCLEOTIDE SEQUENCE</scope>
    <source>
        <strain evidence="4">Expedition CK06-06</strain>
    </source>
</reference>
<evidence type="ECO:0000256" key="2">
    <source>
        <dbReference type="ARBA" id="ARBA00023136"/>
    </source>
</evidence>
<evidence type="ECO:0000313" key="4">
    <source>
        <dbReference type="EMBL" id="GAG29195.1"/>
    </source>
</evidence>
<evidence type="ECO:0000256" key="1">
    <source>
        <dbReference type="ARBA" id="ARBA00004442"/>
    </source>
</evidence>
<feature type="non-terminal residue" evidence="4">
    <location>
        <position position="1"/>
    </location>
</feature>
<dbReference type="SUPFAM" id="SSF56935">
    <property type="entry name" value="Porins"/>
    <property type="match status" value="1"/>
</dbReference>
<gene>
    <name evidence="4" type="ORF">S01H1_71632</name>
</gene>
<protein>
    <submittedName>
        <fullName evidence="4">Uncharacterized protein</fullName>
    </submittedName>
</protein>
<dbReference type="InterPro" id="IPR036942">
    <property type="entry name" value="Beta-barrel_TonB_sf"/>
</dbReference>
<dbReference type="EMBL" id="BARS01047710">
    <property type="protein sequence ID" value="GAG29195.1"/>
    <property type="molecule type" value="Genomic_DNA"/>
</dbReference>
<dbReference type="GO" id="GO:0009279">
    <property type="term" value="C:cell outer membrane"/>
    <property type="evidence" value="ECO:0007669"/>
    <property type="project" value="UniProtKB-SubCell"/>
</dbReference>